<feature type="region of interest" description="Disordered" evidence="1">
    <location>
        <begin position="1"/>
        <end position="29"/>
    </location>
</feature>
<evidence type="ECO:0000313" key="4">
    <source>
        <dbReference type="Proteomes" id="UP000636709"/>
    </source>
</evidence>
<evidence type="ECO:0000256" key="1">
    <source>
        <dbReference type="SAM" id="MobiDB-lite"/>
    </source>
</evidence>
<comment type="caution">
    <text evidence="3">The sequence shown here is derived from an EMBL/GenBank/DDBJ whole genome shotgun (WGS) entry which is preliminary data.</text>
</comment>
<sequence>MPPRKRRRTCEPRRAAAPSKPDASPPVPELPGNILAEIAARSGDAATIFRCAATCKLLRREILSPDFIRRVTAGGPDAAVPSRFLGVIDGEASSSFSVVHPMTEAAETLATRHMAPFLSRSGAAGLVEEYAPLSSRGGLVVLRRRVINRRRSDMSLDMSVRIRVQTLSSDAGGKWGPLTSAELGQCPWWCSTSWDRCIDAGIVVGSVVHWLLHAGASIALDVGEYILTYDVGAGTAGSVDIPEHRRVPNLRSYSQLGSSPDGKLSLLVADQLMVSPQDDDHGEVVLGSLGDQSRAVGWRLAVGGREFCFLLDMETKETRLDWAERKGIPCEVDLASRLSSMKAF</sequence>
<proteinExistence type="predicted"/>
<evidence type="ECO:0000313" key="3">
    <source>
        <dbReference type="EMBL" id="KAF8757435.1"/>
    </source>
</evidence>
<gene>
    <name evidence="3" type="ORF">HU200_010955</name>
</gene>
<feature type="domain" description="DUF7595" evidence="2">
    <location>
        <begin position="122"/>
        <end position="275"/>
    </location>
</feature>
<dbReference type="PANTHER" id="PTHR35828:SF22">
    <property type="entry name" value="OS10G0103633 PROTEIN"/>
    <property type="match status" value="1"/>
</dbReference>
<dbReference type="AlphaFoldDB" id="A0A835KPK0"/>
<dbReference type="EMBL" id="JACEFO010000773">
    <property type="protein sequence ID" value="KAF8757435.1"/>
    <property type="molecule type" value="Genomic_DNA"/>
</dbReference>
<keyword evidence="4" id="KW-1185">Reference proteome</keyword>
<dbReference type="InterPro" id="IPR056016">
    <property type="entry name" value="DUF7595"/>
</dbReference>
<dbReference type="OrthoDB" id="692303at2759"/>
<dbReference type="Pfam" id="PF24523">
    <property type="entry name" value="DUF7595"/>
    <property type="match status" value="1"/>
</dbReference>
<accession>A0A835KPK0</accession>
<reference evidence="3" key="1">
    <citation type="submission" date="2020-07" db="EMBL/GenBank/DDBJ databases">
        <title>Genome sequence and genetic diversity analysis of an under-domesticated orphan crop, white fonio (Digitaria exilis).</title>
        <authorList>
            <person name="Bennetzen J.L."/>
            <person name="Chen S."/>
            <person name="Ma X."/>
            <person name="Wang X."/>
            <person name="Yssel A.E.J."/>
            <person name="Chaluvadi S.R."/>
            <person name="Johnson M."/>
            <person name="Gangashetty P."/>
            <person name="Hamidou F."/>
            <person name="Sanogo M.D."/>
            <person name="Zwaenepoel A."/>
            <person name="Wallace J."/>
            <person name="Van De Peer Y."/>
            <person name="Van Deynze A."/>
        </authorList>
    </citation>
    <scope>NUCLEOTIDE SEQUENCE</scope>
    <source>
        <tissue evidence="3">Leaves</tissue>
    </source>
</reference>
<evidence type="ECO:0000259" key="2">
    <source>
        <dbReference type="Pfam" id="PF24523"/>
    </source>
</evidence>
<organism evidence="3 4">
    <name type="scientific">Digitaria exilis</name>
    <dbReference type="NCBI Taxonomy" id="1010633"/>
    <lineage>
        <taxon>Eukaryota</taxon>
        <taxon>Viridiplantae</taxon>
        <taxon>Streptophyta</taxon>
        <taxon>Embryophyta</taxon>
        <taxon>Tracheophyta</taxon>
        <taxon>Spermatophyta</taxon>
        <taxon>Magnoliopsida</taxon>
        <taxon>Liliopsida</taxon>
        <taxon>Poales</taxon>
        <taxon>Poaceae</taxon>
        <taxon>PACMAD clade</taxon>
        <taxon>Panicoideae</taxon>
        <taxon>Panicodae</taxon>
        <taxon>Paniceae</taxon>
        <taxon>Anthephorinae</taxon>
        <taxon>Digitaria</taxon>
    </lineage>
</organism>
<dbReference type="Proteomes" id="UP000636709">
    <property type="component" value="Unassembled WGS sequence"/>
</dbReference>
<dbReference type="PANTHER" id="PTHR35828">
    <property type="entry name" value="OS08G0203800 PROTEIN-RELATED"/>
    <property type="match status" value="1"/>
</dbReference>
<protein>
    <recommendedName>
        <fullName evidence="2">DUF7595 domain-containing protein</fullName>
    </recommendedName>
</protein>
<name>A0A835KPK0_9POAL</name>